<name>A0A0N0X3Q5_PSEYM</name>
<dbReference type="AlphaFoldDB" id="A0A0N0X3Q5"/>
<comment type="caution">
    <text evidence="1">The sequence shown here is derived from an EMBL/GenBank/DDBJ whole genome shotgun (WGS) entry which is preliminary data.</text>
</comment>
<organism evidence="1 2">
    <name type="scientific">Pseudomonas syringae pv. maculicola</name>
    <dbReference type="NCBI Taxonomy" id="59511"/>
    <lineage>
        <taxon>Bacteria</taxon>
        <taxon>Pseudomonadati</taxon>
        <taxon>Pseudomonadota</taxon>
        <taxon>Gammaproteobacteria</taxon>
        <taxon>Pseudomonadales</taxon>
        <taxon>Pseudomonadaceae</taxon>
        <taxon>Pseudomonas</taxon>
    </lineage>
</organism>
<sequence>MAGTVSSVDDRFETVGSIAVLAILPKAFCRVTGHPIAVWL</sequence>
<dbReference type="Proteomes" id="UP000271631">
    <property type="component" value="Unassembled WGS sequence"/>
</dbReference>
<evidence type="ECO:0000313" key="2">
    <source>
        <dbReference type="Proteomes" id="UP000271631"/>
    </source>
</evidence>
<proteinExistence type="predicted"/>
<evidence type="ECO:0000313" key="1">
    <source>
        <dbReference type="EMBL" id="RMV42099.1"/>
    </source>
</evidence>
<reference evidence="1 2" key="1">
    <citation type="submission" date="2018-08" db="EMBL/GenBank/DDBJ databases">
        <title>Recombination of ecologically and evolutionarily significant loci maintains genetic cohesion in the Pseudomonas syringae species complex.</title>
        <authorList>
            <person name="Dillon M."/>
            <person name="Thakur S."/>
            <person name="Almeida R.N.D."/>
            <person name="Weir B.S."/>
            <person name="Guttman D.S."/>
        </authorList>
    </citation>
    <scope>NUCLEOTIDE SEQUENCE [LARGE SCALE GENOMIC DNA]</scope>
    <source>
        <strain evidence="1 2">ICMP 11281</strain>
    </source>
</reference>
<protein>
    <submittedName>
        <fullName evidence="1">Uncharacterized protein</fullName>
    </submittedName>
</protein>
<dbReference type="EMBL" id="RBUQ01000046">
    <property type="protein sequence ID" value="RMV42099.1"/>
    <property type="molecule type" value="Genomic_DNA"/>
</dbReference>
<gene>
    <name evidence="1" type="ORF">ALP13_102866</name>
</gene>
<accession>A0A0N0X3Q5</accession>